<organism evidence="2 3">
    <name type="scientific">Colocasia esculenta</name>
    <name type="common">Wild taro</name>
    <name type="synonym">Arum esculentum</name>
    <dbReference type="NCBI Taxonomy" id="4460"/>
    <lineage>
        <taxon>Eukaryota</taxon>
        <taxon>Viridiplantae</taxon>
        <taxon>Streptophyta</taxon>
        <taxon>Embryophyta</taxon>
        <taxon>Tracheophyta</taxon>
        <taxon>Spermatophyta</taxon>
        <taxon>Magnoliopsida</taxon>
        <taxon>Liliopsida</taxon>
        <taxon>Araceae</taxon>
        <taxon>Aroideae</taxon>
        <taxon>Colocasieae</taxon>
        <taxon>Colocasia</taxon>
    </lineage>
</organism>
<dbReference type="PANTHER" id="PTHR47805:SF1">
    <property type="entry name" value="SAGA-ASSOCIATED FACTOR 73"/>
    <property type="match status" value="1"/>
</dbReference>
<dbReference type="PANTHER" id="PTHR47805">
    <property type="entry name" value="SAGA-ASSOCIATED FACTOR 73"/>
    <property type="match status" value="1"/>
</dbReference>
<dbReference type="OrthoDB" id="21678at2759"/>
<keyword evidence="3" id="KW-1185">Reference proteome</keyword>
<evidence type="ECO:0000256" key="1">
    <source>
        <dbReference type="SAM" id="MobiDB-lite"/>
    </source>
</evidence>
<accession>A0A843UYD8</accession>
<dbReference type="GO" id="GO:0000124">
    <property type="term" value="C:SAGA complex"/>
    <property type="evidence" value="ECO:0007669"/>
    <property type="project" value="InterPro"/>
</dbReference>
<proteinExistence type="predicted"/>
<name>A0A843UYD8_COLES</name>
<evidence type="ECO:0000313" key="2">
    <source>
        <dbReference type="EMBL" id="MQL91182.1"/>
    </source>
</evidence>
<dbReference type="InterPro" id="IPR037804">
    <property type="entry name" value="SGF73"/>
</dbReference>
<comment type="caution">
    <text evidence="2">The sequence shown here is derived from an EMBL/GenBank/DDBJ whole genome shotgun (WGS) entry which is preliminary data.</text>
</comment>
<feature type="region of interest" description="Disordered" evidence="1">
    <location>
        <begin position="1"/>
        <end position="30"/>
    </location>
</feature>
<sequence>VNKLRGSDVLKGSAVGKQEKSESPEGDEDAVLECNNSEQTGIVFSSKDAKGSIQKQLAGKKVVMEHQSDGDGQNLEHGKVPRLDQNVVMITLCWASRSVISVELCLCYAIRSGIPSPLATKIYHSQGNHRLRLALGHIYIETVTRDRGCDARKKLVEDSGRVSLEDRSHHAVSMEATKGDIPLVERDAYPSTAVPNPDQILAESSEVYLGDNRGCPPAVGLTNQLRDSNFPRSGLAVDGASMGIMRSRYHPVAYPFPSNSGTALGKIQQPNGSVPVV</sequence>
<feature type="non-terminal residue" evidence="2">
    <location>
        <position position="277"/>
    </location>
</feature>
<dbReference type="EMBL" id="NMUH01001312">
    <property type="protein sequence ID" value="MQL91182.1"/>
    <property type="molecule type" value="Genomic_DNA"/>
</dbReference>
<dbReference type="AlphaFoldDB" id="A0A843UYD8"/>
<gene>
    <name evidence="2" type="ORF">Taro_023787</name>
</gene>
<dbReference type="Proteomes" id="UP000652761">
    <property type="component" value="Unassembled WGS sequence"/>
</dbReference>
<protein>
    <submittedName>
        <fullName evidence="2">Uncharacterized protein</fullName>
    </submittedName>
</protein>
<evidence type="ECO:0000313" key="3">
    <source>
        <dbReference type="Proteomes" id="UP000652761"/>
    </source>
</evidence>
<reference evidence="2" key="1">
    <citation type="submission" date="2017-07" db="EMBL/GenBank/DDBJ databases">
        <title>Taro Niue Genome Assembly and Annotation.</title>
        <authorList>
            <person name="Atibalentja N."/>
            <person name="Keating K."/>
            <person name="Fields C.J."/>
        </authorList>
    </citation>
    <scope>NUCLEOTIDE SEQUENCE</scope>
    <source>
        <strain evidence="2">Niue_2</strain>
        <tissue evidence="2">Leaf</tissue>
    </source>
</reference>